<evidence type="ECO:0000256" key="3">
    <source>
        <dbReference type="ARBA" id="ARBA00022605"/>
    </source>
</evidence>
<comment type="caution">
    <text evidence="7">The sequence shown here is derived from an EMBL/GenBank/DDBJ whole genome shotgun (WGS) entry which is preliminary data.</text>
</comment>
<dbReference type="Gene3D" id="3.40.50.1580">
    <property type="entry name" value="Nucleoside phosphorylase domain"/>
    <property type="match status" value="1"/>
</dbReference>
<sequence>MNKFKTVGIVVAVEREAFLKVFGTDGKHIQINGFDTYLYRINDVDVVMILSGAGEILAAGATQALICAYSPDVVINAGICGGLNGEMKLGDLCLVDSVVHYGYDITAMGYAKGVYLGCDSAYIKTDTKLLKEEFRCGIKSVNCASADRLVTGKEERIKLGNEFNCSICEMESAGVIITCKNNEIPCILLKAVSDSLEDGVEDLLETDWAKKSSDIVAQATLTAVKDLIQL</sequence>
<evidence type="ECO:0000313" key="7">
    <source>
        <dbReference type="EMBL" id="MBE5035634.1"/>
    </source>
</evidence>
<evidence type="ECO:0000256" key="4">
    <source>
        <dbReference type="ARBA" id="ARBA00022801"/>
    </source>
</evidence>
<evidence type="ECO:0000313" key="8">
    <source>
        <dbReference type="Proteomes" id="UP001516588"/>
    </source>
</evidence>
<dbReference type="PANTHER" id="PTHR46832">
    <property type="entry name" value="5'-METHYLTHIOADENOSINE/S-ADENOSYLHOMOCYSTEINE NUCLEOSIDASE"/>
    <property type="match status" value="1"/>
</dbReference>
<keyword evidence="4 7" id="KW-0378">Hydrolase</keyword>
<keyword evidence="5" id="KW-0486">Methionine biosynthesis</keyword>
<evidence type="ECO:0000256" key="1">
    <source>
        <dbReference type="ARBA" id="ARBA00004945"/>
    </source>
</evidence>
<keyword evidence="8" id="KW-1185">Reference proteome</keyword>
<feature type="domain" description="Nucleoside phosphorylase" evidence="6">
    <location>
        <begin position="7"/>
        <end position="228"/>
    </location>
</feature>
<dbReference type="Proteomes" id="UP001516588">
    <property type="component" value="Unassembled WGS sequence"/>
</dbReference>
<evidence type="ECO:0000256" key="2">
    <source>
        <dbReference type="ARBA" id="ARBA00011974"/>
    </source>
</evidence>
<accession>A0ABR9QXM8</accession>
<dbReference type="CDD" id="cd09008">
    <property type="entry name" value="MTAN"/>
    <property type="match status" value="1"/>
</dbReference>
<dbReference type="RefSeq" id="WP_226385283.1">
    <property type="nucleotide sequence ID" value="NZ_JADCKA010000007.1"/>
</dbReference>
<gene>
    <name evidence="7" type="primary">mtnN</name>
    <name evidence="7" type="ORF">INF20_04975</name>
</gene>
<evidence type="ECO:0000259" key="6">
    <source>
        <dbReference type="Pfam" id="PF01048"/>
    </source>
</evidence>
<dbReference type="PANTHER" id="PTHR46832:SF1">
    <property type="entry name" value="5'-METHYLTHIOADENOSINE_S-ADENOSYLHOMOCYSTEINE NUCLEOSIDASE"/>
    <property type="match status" value="1"/>
</dbReference>
<evidence type="ECO:0000256" key="5">
    <source>
        <dbReference type="ARBA" id="ARBA00023167"/>
    </source>
</evidence>
<dbReference type="GO" id="GO:0008782">
    <property type="term" value="F:adenosylhomocysteine nucleosidase activity"/>
    <property type="evidence" value="ECO:0007669"/>
    <property type="project" value="UniProtKB-EC"/>
</dbReference>
<dbReference type="EMBL" id="JADCKA010000007">
    <property type="protein sequence ID" value="MBE5035634.1"/>
    <property type="molecule type" value="Genomic_DNA"/>
</dbReference>
<dbReference type="InterPro" id="IPR010049">
    <property type="entry name" value="MTA_SAH_Nsdase"/>
</dbReference>
<keyword evidence="3" id="KW-0028">Amino-acid biosynthesis</keyword>
<keyword evidence="7" id="KW-0326">Glycosidase</keyword>
<dbReference type="InterPro" id="IPR000845">
    <property type="entry name" value="Nucleoside_phosphorylase_d"/>
</dbReference>
<reference evidence="7 8" key="1">
    <citation type="submission" date="2020-10" db="EMBL/GenBank/DDBJ databases">
        <title>ChiBAC.</title>
        <authorList>
            <person name="Zenner C."/>
            <person name="Hitch T.C.A."/>
            <person name="Clavel T."/>
        </authorList>
    </citation>
    <scope>NUCLEOTIDE SEQUENCE [LARGE SCALE GENOMIC DNA]</scope>
    <source>
        <strain evidence="7 8">DSM 108706</strain>
    </source>
</reference>
<comment type="pathway">
    <text evidence="1">Amino-acid biosynthesis; L-methionine biosynthesis via salvage pathway; S-methyl-5-thio-alpha-D-ribose 1-phosphate from S-methyl-5'-thioadenosine (hydrolase route): step 1/2.</text>
</comment>
<dbReference type="InterPro" id="IPR035994">
    <property type="entry name" value="Nucleoside_phosphorylase_sf"/>
</dbReference>
<protein>
    <recommendedName>
        <fullName evidence="2">adenosylhomocysteine nucleosidase</fullName>
        <ecNumber evidence="2">3.2.2.9</ecNumber>
    </recommendedName>
</protein>
<dbReference type="EC" id="3.2.2.9" evidence="2"/>
<name>A0ABR9QXM8_9FIRM</name>
<organism evidence="7 8">
    <name type="scientific">Gallibacter intestinalis</name>
    <dbReference type="NCBI Taxonomy" id="2779356"/>
    <lineage>
        <taxon>Bacteria</taxon>
        <taxon>Bacillati</taxon>
        <taxon>Bacillota</taxon>
        <taxon>Clostridia</taxon>
        <taxon>Eubacteriales</taxon>
        <taxon>Eubacteriaceae</taxon>
        <taxon>Gallibacter</taxon>
    </lineage>
</organism>
<dbReference type="SUPFAM" id="SSF53167">
    <property type="entry name" value="Purine and uridine phosphorylases"/>
    <property type="match status" value="1"/>
</dbReference>
<proteinExistence type="predicted"/>
<dbReference type="GO" id="GO:0008930">
    <property type="term" value="F:methylthioadenosine nucleosidase activity"/>
    <property type="evidence" value="ECO:0007669"/>
    <property type="project" value="UniProtKB-EC"/>
</dbReference>
<dbReference type="Pfam" id="PF01048">
    <property type="entry name" value="PNP_UDP_1"/>
    <property type="match status" value="1"/>
</dbReference>
<dbReference type="NCBIfam" id="TIGR01704">
    <property type="entry name" value="MTA_SAH-Nsdase"/>
    <property type="match status" value="1"/>
</dbReference>